<feature type="transmembrane region" description="Helical" evidence="1">
    <location>
        <begin position="195"/>
        <end position="213"/>
    </location>
</feature>
<keyword evidence="1" id="KW-1133">Transmembrane helix</keyword>
<organism evidence="2 3">
    <name type="scientific">Syntrophomonas wolfei subsp. wolfei (strain DSM 2245B / Goettingen)</name>
    <dbReference type="NCBI Taxonomy" id="335541"/>
    <lineage>
        <taxon>Bacteria</taxon>
        <taxon>Bacillati</taxon>
        <taxon>Bacillota</taxon>
        <taxon>Clostridia</taxon>
        <taxon>Eubacteriales</taxon>
        <taxon>Syntrophomonadaceae</taxon>
        <taxon>Syntrophomonas</taxon>
    </lineage>
</organism>
<dbReference type="InterPro" id="IPR026366">
    <property type="entry name" value="Seleno_YedE"/>
</dbReference>
<reference evidence="3" key="1">
    <citation type="journal article" date="2010" name="Environ. Microbiol.">
        <title>The genome of Syntrophomonas wolfei: new insights into syntrophic metabolism and biohydrogen production.</title>
        <authorList>
            <person name="Sieber J.R."/>
            <person name="Sims D.R."/>
            <person name="Han C."/>
            <person name="Kim E."/>
            <person name="Lykidis A."/>
            <person name="Lapidus A.L."/>
            <person name="McDonnald E."/>
            <person name="Rohlin L."/>
            <person name="Culley D.E."/>
            <person name="Gunsalus R."/>
            <person name="McInerney M.J."/>
        </authorList>
    </citation>
    <scope>NUCLEOTIDE SEQUENCE [LARGE SCALE GENOMIC DNA]</scope>
    <source>
        <strain evidence="3">DSM 2245B / Goettingen</strain>
    </source>
</reference>
<dbReference type="KEGG" id="swo:Swol_2089"/>
<dbReference type="RefSeq" id="WP_011641472.1">
    <property type="nucleotide sequence ID" value="NC_008346.1"/>
</dbReference>
<feature type="transmembrane region" description="Helical" evidence="1">
    <location>
        <begin position="56"/>
        <end position="75"/>
    </location>
</feature>
<keyword evidence="1" id="KW-0812">Transmembrane</keyword>
<dbReference type="InterPro" id="IPR007272">
    <property type="entry name" value="Sulf_transp_TsuA/YedE"/>
</dbReference>
<gene>
    <name evidence="2" type="ordered locus">Swol_2089</name>
</gene>
<proteinExistence type="predicted"/>
<evidence type="ECO:0000256" key="1">
    <source>
        <dbReference type="SAM" id="Phobius"/>
    </source>
</evidence>
<keyword evidence="3" id="KW-1185">Reference proteome</keyword>
<feature type="transmembrane region" description="Helical" evidence="1">
    <location>
        <begin position="271"/>
        <end position="292"/>
    </location>
</feature>
<protein>
    <submittedName>
        <fullName evidence="2">Uncharacterized protein</fullName>
    </submittedName>
</protein>
<dbReference type="HOGENOM" id="CLU_064908_0_0_9"/>
<sequence length="368" mass="38418">MDRTKWYVLTVGLLIGAIAVTLVKLGNPPNMGFCIACFERDIAGAIGLHRAGVVQYMRPEIIGLVLGALLASLFAGEFKSRGGSATFVRFILGVFMMIGALVFLGCPLRDVLRMAGGDYNAVVGFIGFIFGVGTGVFFLKRGFNLGRAEYSHSQAGGLVLPLIMAFFLFLLLKATVFNPDAGGPLFFSAEGPGSMYAPLAFSLGAGLLVGILAQRVRLCLSGGIRDFMLIRDNTLLLGFIGIFIGALLLNIALGFFKTGFAPQPVAHTMHLWNFLGLYLVGMTATLLGGCPLRQLILSGEGDTDAAAVVVGMIVGAAFCHNFMLASGAMKAAAAGVAASPGGPGIYGQLACIVGIIVVAAIGFAFQED</sequence>
<dbReference type="eggNOG" id="COG2391">
    <property type="taxonomic scope" value="Bacteria"/>
</dbReference>
<keyword evidence="1" id="KW-0472">Membrane</keyword>
<feature type="transmembrane region" description="Helical" evidence="1">
    <location>
        <begin position="304"/>
        <end position="325"/>
    </location>
</feature>
<dbReference type="AlphaFoldDB" id="Q0AV73"/>
<feature type="transmembrane region" description="Helical" evidence="1">
    <location>
        <begin position="125"/>
        <end position="143"/>
    </location>
</feature>
<dbReference type="EMBL" id="CP000448">
    <property type="protein sequence ID" value="ABI69381.1"/>
    <property type="molecule type" value="Genomic_DNA"/>
</dbReference>
<evidence type="ECO:0000313" key="2">
    <source>
        <dbReference type="EMBL" id="ABI69381.1"/>
    </source>
</evidence>
<dbReference type="Proteomes" id="UP000001968">
    <property type="component" value="Chromosome"/>
</dbReference>
<feature type="transmembrane region" description="Helical" evidence="1">
    <location>
        <begin position="155"/>
        <end position="175"/>
    </location>
</feature>
<dbReference type="STRING" id="335541.Swol_2089"/>
<evidence type="ECO:0000313" key="3">
    <source>
        <dbReference type="Proteomes" id="UP000001968"/>
    </source>
</evidence>
<feature type="transmembrane region" description="Helical" evidence="1">
    <location>
        <begin position="345"/>
        <end position="365"/>
    </location>
</feature>
<feature type="transmembrane region" description="Helical" evidence="1">
    <location>
        <begin position="234"/>
        <end position="256"/>
    </location>
</feature>
<name>Q0AV73_SYNWW</name>
<dbReference type="Pfam" id="PF04143">
    <property type="entry name" value="Sulf_transp"/>
    <property type="match status" value="1"/>
</dbReference>
<feature type="transmembrane region" description="Helical" evidence="1">
    <location>
        <begin position="87"/>
        <end position="105"/>
    </location>
</feature>
<dbReference type="NCBIfam" id="TIGR04112">
    <property type="entry name" value="seleno_YedE"/>
    <property type="match status" value="1"/>
</dbReference>
<feature type="transmembrane region" description="Helical" evidence="1">
    <location>
        <begin position="7"/>
        <end position="23"/>
    </location>
</feature>
<accession>Q0AV73</accession>